<dbReference type="Pfam" id="PF21361">
    <property type="entry name" value="Sina_ZnF"/>
    <property type="match status" value="3"/>
</dbReference>
<protein>
    <submittedName>
        <fullName evidence="6">Seven in absentia protein family</fullName>
    </submittedName>
</protein>
<dbReference type="Gene3D" id="3.30.40.10">
    <property type="entry name" value="Zinc/RING finger domain, C3HC4 (zinc finger)"/>
    <property type="match status" value="3"/>
</dbReference>
<evidence type="ECO:0000256" key="4">
    <source>
        <dbReference type="PROSITE-ProRule" id="PRU00455"/>
    </source>
</evidence>
<keyword evidence="7" id="KW-1185">Reference proteome</keyword>
<accession>A0AAW1KPN5</accession>
<keyword evidence="3" id="KW-0862">Zinc</keyword>
<keyword evidence="1" id="KW-0479">Metal-binding</keyword>
<dbReference type="InterPro" id="IPR004162">
    <property type="entry name" value="SINA-like_animal"/>
</dbReference>
<reference evidence="6 7" key="1">
    <citation type="journal article" date="2024" name="BMC Genomics">
        <title>De novo assembly and annotation of Popillia japonica's genome with initial clues to its potential as an invasive pest.</title>
        <authorList>
            <person name="Cucini C."/>
            <person name="Boschi S."/>
            <person name="Funari R."/>
            <person name="Cardaioli E."/>
            <person name="Iannotti N."/>
            <person name="Marturano G."/>
            <person name="Paoli F."/>
            <person name="Bruttini M."/>
            <person name="Carapelli A."/>
            <person name="Frati F."/>
            <person name="Nardi F."/>
        </authorList>
    </citation>
    <scope>NUCLEOTIDE SEQUENCE [LARGE SCALE GENOMIC DNA]</scope>
    <source>
        <strain evidence="6">DMR45628</strain>
    </source>
</reference>
<evidence type="ECO:0000313" key="6">
    <source>
        <dbReference type="EMBL" id="KAK9722138.1"/>
    </source>
</evidence>
<evidence type="ECO:0000256" key="2">
    <source>
        <dbReference type="ARBA" id="ARBA00022771"/>
    </source>
</evidence>
<name>A0AAW1KPN5_POPJA</name>
<feature type="domain" description="SIAH-type" evidence="5">
    <location>
        <begin position="511"/>
        <end position="570"/>
    </location>
</feature>
<evidence type="ECO:0000259" key="5">
    <source>
        <dbReference type="PROSITE" id="PS51081"/>
    </source>
</evidence>
<dbReference type="GO" id="GO:0031624">
    <property type="term" value="F:ubiquitin conjugating enzyme binding"/>
    <property type="evidence" value="ECO:0007669"/>
    <property type="project" value="TreeGrafter"/>
</dbReference>
<keyword evidence="2 4" id="KW-0863">Zinc-finger</keyword>
<evidence type="ECO:0000256" key="3">
    <source>
        <dbReference type="ARBA" id="ARBA00022833"/>
    </source>
</evidence>
<dbReference type="Proteomes" id="UP001458880">
    <property type="component" value="Unassembled WGS sequence"/>
</dbReference>
<dbReference type="PANTHER" id="PTHR45877:SF2">
    <property type="entry name" value="E3 UBIQUITIN-PROTEIN LIGASE SINA-RELATED"/>
    <property type="match status" value="1"/>
</dbReference>
<evidence type="ECO:0000313" key="7">
    <source>
        <dbReference type="Proteomes" id="UP001458880"/>
    </source>
</evidence>
<dbReference type="GO" id="GO:0008270">
    <property type="term" value="F:zinc ion binding"/>
    <property type="evidence" value="ECO:0007669"/>
    <property type="project" value="UniProtKB-KW"/>
</dbReference>
<dbReference type="GO" id="GO:0043161">
    <property type="term" value="P:proteasome-mediated ubiquitin-dependent protein catabolic process"/>
    <property type="evidence" value="ECO:0007669"/>
    <property type="project" value="TreeGrafter"/>
</dbReference>
<dbReference type="SUPFAM" id="SSF49599">
    <property type="entry name" value="TRAF domain-like"/>
    <property type="match status" value="3"/>
</dbReference>
<dbReference type="AlphaFoldDB" id="A0AAW1KPN5"/>
<dbReference type="PANTHER" id="PTHR45877">
    <property type="entry name" value="E3 UBIQUITIN-PROTEIN LIGASE SIAH2"/>
    <property type="match status" value="1"/>
</dbReference>
<dbReference type="InterPro" id="IPR013083">
    <property type="entry name" value="Znf_RING/FYVE/PHD"/>
</dbReference>
<dbReference type="PROSITE" id="PS51081">
    <property type="entry name" value="ZF_SIAH"/>
    <property type="match status" value="2"/>
</dbReference>
<sequence>MVINVLETKDLLELSLLKCKICDRRLQSPILQVSGFANVCGSCTCDTSTERNVELEALLQKLYLPCNYAGRGCEFEGSFDEVCIHEKRCGFQQLKCPLASYEQCDGDLDNIIEHIESKHPDNVVTAVGNHVSVKNPNTAVRSVIYLLVVDNLRFVLSAQLDVTKGHILYAFYCLNYDYINRDDVKVSILLKYENTNCNVDNIHVKQLRKGELPHMLYEDDIVKLKCIVLESFGCTDTINIKIDTAKSVLIENVTAKLNKRVTPLYKCRNCSAIAKTIHYCSTTENIICCEKCFVHDYDCYCSCGIQYNDTRCHPNSEPHIRIYLSSFNLLTTLACTNTGCREEIHPDNYDTHTKSECRFRQVTCSFSPNSSCKWTGAFIDLISHIREEHADRINRNSCQIHNRNGTLQQLGFIVVILCAPPTSSTTSPVYISDCGIPAEQNTASYCAEIKMVINVLDTKDLLELSLLKCKICDRRLQSPILQVSGFANVCGSCTSDTNAERNVDLEALLQKLYLPCNYAERGCEFEGSFDDICIHEKTCGFQKLKCPLASYEQCDGDVDNIIQHMESKHPDNVLTAVTNHVSVKNPNAEVRSVFYMLVVDNLRFILSAELDVKKGHILYAFYCLNYDYIYRDDVKISILLKYEDTIWNTANIRVNQLRKGEVPHTSCEDDVVKLKYSVLESFNCTDTITIEIQCPRKF</sequence>
<proteinExistence type="predicted"/>
<dbReference type="EMBL" id="JASPKY010000191">
    <property type="protein sequence ID" value="KAK9722138.1"/>
    <property type="molecule type" value="Genomic_DNA"/>
</dbReference>
<gene>
    <name evidence="6" type="ORF">QE152_g19813</name>
</gene>
<dbReference type="GO" id="GO:0005737">
    <property type="term" value="C:cytoplasm"/>
    <property type="evidence" value="ECO:0007669"/>
    <property type="project" value="TreeGrafter"/>
</dbReference>
<dbReference type="InterPro" id="IPR013010">
    <property type="entry name" value="Znf_SIAH"/>
</dbReference>
<feature type="domain" description="SIAH-type" evidence="5">
    <location>
        <begin position="61"/>
        <end position="120"/>
    </location>
</feature>
<dbReference type="GO" id="GO:0061630">
    <property type="term" value="F:ubiquitin protein ligase activity"/>
    <property type="evidence" value="ECO:0007669"/>
    <property type="project" value="TreeGrafter"/>
</dbReference>
<organism evidence="6 7">
    <name type="scientific">Popillia japonica</name>
    <name type="common">Japanese beetle</name>
    <dbReference type="NCBI Taxonomy" id="7064"/>
    <lineage>
        <taxon>Eukaryota</taxon>
        <taxon>Metazoa</taxon>
        <taxon>Ecdysozoa</taxon>
        <taxon>Arthropoda</taxon>
        <taxon>Hexapoda</taxon>
        <taxon>Insecta</taxon>
        <taxon>Pterygota</taxon>
        <taxon>Neoptera</taxon>
        <taxon>Endopterygota</taxon>
        <taxon>Coleoptera</taxon>
        <taxon>Polyphaga</taxon>
        <taxon>Scarabaeiformia</taxon>
        <taxon>Scarabaeidae</taxon>
        <taxon>Rutelinae</taxon>
        <taxon>Popillia</taxon>
    </lineage>
</organism>
<comment type="caution">
    <text evidence="6">The sequence shown here is derived from an EMBL/GenBank/DDBJ whole genome shotgun (WGS) entry which is preliminary data.</text>
</comment>
<evidence type="ECO:0000256" key="1">
    <source>
        <dbReference type="ARBA" id="ARBA00022723"/>
    </source>
</evidence>